<protein>
    <recommendedName>
        <fullName evidence="7">Cleavage and polyadenylation specificity factor subunit 2</fullName>
    </recommendedName>
    <alternativeName>
        <fullName evidence="7">Cleavage and polyadenylation specificity factor 100 kDa subunit</fullName>
    </alternativeName>
</protein>
<dbReference type="InterPro" id="IPR001279">
    <property type="entry name" value="Metallo-B-lactamas"/>
</dbReference>
<evidence type="ECO:0000256" key="6">
    <source>
        <dbReference type="ARBA" id="ARBA00023242"/>
    </source>
</evidence>
<dbReference type="InterPro" id="IPR008555">
    <property type="entry name" value="SIKE"/>
</dbReference>
<feature type="coiled-coil region" evidence="8">
    <location>
        <begin position="942"/>
        <end position="969"/>
    </location>
</feature>
<keyword evidence="6 7" id="KW-0539">Nucleus</keyword>
<sequence>LEDNPPSFAKELSKWVKMIDAVLISHPSMRHLGLLPVLVGKYGLKCPIYATTPVYKLGQLVLYDAYQSRYVSGDSSSFSLDDVDAAFELIVQVKYQQTINLQGRGHGLSVTPLPSGHMLGGTIWKLIKDETDIIYAIDFNHKKGRHLNGATFDACIRPRLLIIDVSNALYTHSRRKNREEALRQLLLRTLRRGGNVLIAVDTAGYCLEIAHLLETLWHIQDSGFMAYGLAMLTHVAYNVFDSAKSLVEWMSDKIVRTFEDQRSNPFHLRHLQLCHTLDELDFVPDPKVILASEPDLRSGFSRLLFTEWSDSDLNTVIVTSRNGDFRQVEDLSEFFSPVGPGLSLGRRLIGLANNESWARVGVPTGANGALMLPFTFSQRVVVECPPEASTADLSSSLNDSNFARRISSFGGKDQQLYNDLNTLENVVDDDDDAYNDEDEDIGQTDLRRQLSSTSALVSENASHVAPSNTYQPYELTLSSTPTLTHGRHHAGYDIFPGAYNHSGGQFFRMTKRTQLVFPTVEKTVSWDEYGERVDPAVYKMSAEPFEVSTVDKRGKPPPRDISRLLSESAMDLSKGSDLPGQPAQFDIVSASQDQLLDLLVLQNSTSLIPGATLPNNFTTKCVVKKLELPLRCELSFIDYESRSDGEALKKIITGLRPQEVILVGGTNKAITHIAEHCQSVLMLKSDLIHVPQGLDVVNCTKEGDIYQARMKDSLVTGLKFTKIREYELAWVEADIAESDSPSSKKDESAQMDAEGELGAPAIRASVVSDSLPMLVPASNHVVQHDTVFVNEPKLSDLKQILLNLGMSAEFVSGVLVVDNCVAIKRSEAGRLLLEGMLCKVYYDVRAVLYRQFAILFSSFRSALTLPPFQTHFYSTYVCCCLKRQIQIFTLTVFILCLYSLFFSIDAPLGISENADYREESLEYVEIAKRAEKSPRRPLVLCLAAENKQLEQLKMQNLTLEKSLTEHQSALEMIMTKYLNLFRY</sequence>
<comment type="similarity">
    <text evidence="3 7">Belongs to the metallo-beta-lactamase superfamily. RNA-metabolizing metallo-beta-lactamase-like family. CPSF2/YSH1 subfamily.</text>
</comment>
<comment type="subcellular location">
    <subcellularLocation>
        <location evidence="1 7">Nucleus</location>
    </subcellularLocation>
</comment>
<dbReference type="Pfam" id="PF07521">
    <property type="entry name" value="RMMBL"/>
    <property type="match status" value="1"/>
</dbReference>
<dbReference type="AlphaFoldDB" id="A0A183TBD5"/>
<evidence type="ECO:0000256" key="7">
    <source>
        <dbReference type="RuleBase" id="RU365006"/>
    </source>
</evidence>
<dbReference type="GO" id="GO:0005847">
    <property type="term" value="C:mRNA cleavage and polyadenylation specificity factor complex"/>
    <property type="evidence" value="ECO:0007669"/>
    <property type="project" value="InterPro"/>
</dbReference>
<dbReference type="Pfam" id="PF16661">
    <property type="entry name" value="Lactamase_B_6"/>
    <property type="match status" value="1"/>
</dbReference>
<accession>A0A183TBD5</accession>
<reference evidence="10" key="1">
    <citation type="submission" date="2016-06" db="UniProtKB">
        <authorList>
            <consortium name="WormBaseParasite"/>
        </authorList>
    </citation>
    <scope>IDENTIFICATION</scope>
</reference>
<dbReference type="Pfam" id="PF13299">
    <property type="entry name" value="CPSF100_C"/>
    <property type="match status" value="1"/>
</dbReference>
<name>A0A183TBD5_SCHSO</name>
<dbReference type="CDD" id="cd16293">
    <property type="entry name" value="CPSF2-like_MBL-fold"/>
    <property type="match status" value="1"/>
</dbReference>
<evidence type="ECO:0000256" key="3">
    <source>
        <dbReference type="ARBA" id="ARBA00010624"/>
    </source>
</evidence>
<dbReference type="InterPro" id="IPR027075">
    <property type="entry name" value="CPSF2"/>
</dbReference>
<evidence type="ECO:0000256" key="1">
    <source>
        <dbReference type="ARBA" id="ARBA00004123"/>
    </source>
</evidence>
<evidence type="ECO:0000256" key="4">
    <source>
        <dbReference type="ARBA" id="ARBA00022664"/>
    </source>
</evidence>
<dbReference type="InterPro" id="IPR035639">
    <property type="entry name" value="CPSF2_MBL"/>
</dbReference>
<dbReference type="GO" id="GO:0003723">
    <property type="term" value="F:RNA binding"/>
    <property type="evidence" value="ECO:0007669"/>
    <property type="project" value="UniProtKB-KW"/>
</dbReference>
<dbReference type="InterPro" id="IPR025069">
    <property type="entry name" value="Cpsf2_C"/>
</dbReference>
<dbReference type="SUPFAM" id="SSF56281">
    <property type="entry name" value="Metallo-hydrolase/oxidoreductase"/>
    <property type="match status" value="1"/>
</dbReference>
<dbReference type="InterPro" id="IPR011108">
    <property type="entry name" value="RMMBL"/>
</dbReference>
<dbReference type="Pfam" id="PF05769">
    <property type="entry name" value="SIKE"/>
    <property type="match status" value="1"/>
</dbReference>
<evidence type="ECO:0000313" key="10">
    <source>
        <dbReference type="WBParaSite" id="SSLN_0001430401-mRNA-1"/>
    </source>
</evidence>
<proteinExistence type="inferred from homology"/>
<dbReference type="GO" id="GO:0006398">
    <property type="term" value="P:mRNA 3'-end processing by stem-loop binding and cleavage"/>
    <property type="evidence" value="ECO:0007669"/>
    <property type="project" value="InterPro"/>
</dbReference>
<dbReference type="InterPro" id="IPR036866">
    <property type="entry name" value="RibonucZ/Hydroxyglut_hydro"/>
</dbReference>
<organism evidence="10">
    <name type="scientific">Schistocephalus solidus</name>
    <name type="common">Tapeworm</name>
    <dbReference type="NCBI Taxonomy" id="70667"/>
    <lineage>
        <taxon>Eukaryota</taxon>
        <taxon>Metazoa</taxon>
        <taxon>Spiralia</taxon>
        <taxon>Lophotrochozoa</taxon>
        <taxon>Platyhelminthes</taxon>
        <taxon>Cestoda</taxon>
        <taxon>Eucestoda</taxon>
        <taxon>Diphyllobothriidea</taxon>
        <taxon>Diphyllobothriidae</taxon>
        <taxon>Schistocephalus</taxon>
    </lineage>
</organism>
<keyword evidence="7" id="KW-0694">RNA-binding</keyword>
<evidence type="ECO:0000259" key="9">
    <source>
        <dbReference type="SMART" id="SM01027"/>
    </source>
</evidence>
<dbReference type="PANTHER" id="PTHR45922">
    <property type="entry name" value="CLEAVAGE AND POLYADENYLATION SPECIFICITY FACTOR SUBUNIT 2"/>
    <property type="match status" value="1"/>
</dbReference>
<dbReference type="PANTHER" id="PTHR45922:SF1">
    <property type="entry name" value="CLEAVAGE AND POLYADENYLATION SPECIFICITY FACTOR SUBUNIT 2"/>
    <property type="match status" value="1"/>
</dbReference>
<evidence type="ECO:0000256" key="8">
    <source>
        <dbReference type="SAM" id="Coils"/>
    </source>
</evidence>
<evidence type="ECO:0000256" key="2">
    <source>
        <dbReference type="ARBA" id="ARBA00005537"/>
    </source>
</evidence>
<feature type="domain" description="Beta-Casp" evidence="9">
    <location>
        <begin position="206"/>
        <end position="348"/>
    </location>
</feature>
<dbReference type="Gene3D" id="3.60.15.10">
    <property type="entry name" value="Ribonuclease Z/Hydroxyacylglutathione hydrolase-like"/>
    <property type="match status" value="1"/>
</dbReference>
<comment type="similarity">
    <text evidence="2">Belongs to the SIKE family.</text>
</comment>
<dbReference type="WBParaSite" id="SSLN_0001430401-mRNA-1">
    <property type="protein sequence ID" value="SSLN_0001430401-mRNA-1"/>
    <property type="gene ID" value="SSLN_0001430401"/>
</dbReference>
<dbReference type="SMART" id="SM01027">
    <property type="entry name" value="Beta-Casp"/>
    <property type="match status" value="1"/>
</dbReference>
<keyword evidence="5 8" id="KW-0175">Coiled coil</keyword>
<evidence type="ECO:0000256" key="5">
    <source>
        <dbReference type="ARBA" id="ARBA00023054"/>
    </source>
</evidence>
<keyword evidence="4 7" id="KW-0507">mRNA processing</keyword>
<dbReference type="InterPro" id="IPR022712">
    <property type="entry name" value="Beta_Casp"/>
</dbReference>
<dbReference type="Pfam" id="PF10996">
    <property type="entry name" value="Beta-Casp"/>
    <property type="match status" value="1"/>
</dbReference>